<dbReference type="Gene3D" id="1.10.390.10">
    <property type="entry name" value="Neutral Protease Domain 2"/>
    <property type="match status" value="1"/>
</dbReference>
<keyword evidence="23" id="KW-1185">Reference proteome</keyword>
<evidence type="ECO:0000313" key="24">
    <source>
        <dbReference type="RefSeq" id="XP_011630629.1"/>
    </source>
</evidence>
<dbReference type="GO" id="GO:0005737">
    <property type="term" value="C:cytoplasm"/>
    <property type="evidence" value="ECO:0007669"/>
    <property type="project" value="TreeGrafter"/>
</dbReference>
<feature type="chain" id="PRO_5027122650" description="Aminopeptidase" evidence="19">
    <location>
        <begin position="21"/>
        <end position="897"/>
    </location>
</feature>
<dbReference type="Pfam" id="PF17900">
    <property type="entry name" value="Peptidase_M1_N"/>
    <property type="match status" value="1"/>
</dbReference>
<dbReference type="Proteomes" id="UP000504615">
    <property type="component" value="Unplaced"/>
</dbReference>
<dbReference type="SUPFAM" id="SSF55486">
    <property type="entry name" value="Metalloproteases ('zincins'), catalytic domain"/>
    <property type="match status" value="1"/>
</dbReference>
<evidence type="ECO:0000256" key="9">
    <source>
        <dbReference type="ARBA" id="ARBA00022801"/>
    </source>
</evidence>
<dbReference type="InterPro" id="IPR034016">
    <property type="entry name" value="M1_APN-typ"/>
</dbReference>
<dbReference type="Gene3D" id="1.25.50.20">
    <property type="match status" value="1"/>
</dbReference>
<sequence>MKFLRLLLSVGLILVTIANAAYDSKRDSNKKIDYRLPNNIIPIHYDIKLTMYIEEDNFTFCGETSVNIRICSATIDISLHMHDLEINETATTLIKNDIIYKPIEHIYNNKTDILTLKFNEELSLDLYKLNMKFAGNISDTENSGFIIKSYTDKGENKMWLAFTQLEPIGARRIFPSWDEPALKATFNISVKHHQKYKALSNMPIRAQNVDEDGMMWTHFNTTPIMSTYLVAIVLSDYVRVSNADGTVNMWGKSSMISQIEFAHSVAEKVEQFLIRYTNISRQVPKMDHVTIPSFLNKGMENWGLIIYSEEILMYNNNTDPTFRRTGIASLVAHELVHQWFGNLVTPSWWSDLWLNEGFAVFLERYLLDKIFDWRKVEFFVLQKLHLCFGIDTGSIMDSVTMEAYRFLQYESLLTHEVYIKAPVILRMLQHVITDDVFRNGIIIYLATHKFGSVTSDDLWIALQDALDKSKVPHDNYKIKEVMDTWIKQKSYPLLNVTRNYTTGEVIISQRPNHNLTDIDINIKWWVPVTFATQTNPNFSNTLPRYWLRPQDQNISFQINTNDWIIVNLQQTGYYRVNYDYTNWQRIVRYLNSEEYTKIHVLNRAQIINDAFTFWMANELNASVFFNITNYLSRETDYVAWYPMFQILTQLLQYFIIPESEAFKLHVAGILNELLQNTGYEENFDDDDITKMKRVEATKWACLLDNPETKKMINLKLKERLDDPDNHKLPLWWKTWTYCCGMMRADQTTWNKLFELYQQTHDRKLLTILSCSQDPDIIINYLNIIALNTSLLHGSTHFYVFNTILDKQARNNLILDYVLENLEIVKPKLIGMTSILRIIISHIFSQESFDKINRFIATKLESDSSNTIQAVIEKRQANLERSAKIVRRLFPVGENQTR</sequence>
<dbReference type="GO" id="GO:0070006">
    <property type="term" value="F:metalloaminopeptidase activity"/>
    <property type="evidence" value="ECO:0007669"/>
    <property type="project" value="TreeGrafter"/>
</dbReference>
<keyword evidence="11 18" id="KW-0482">Metalloprotease</keyword>
<evidence type="ECO:0000256" key="4">
    <source>
        <dbReference type="ARBA" id="ARBA00022475"/>
    </source>
</evidence>
<dbReference type="GeneID" id="105422812"/>
<dbReference type="AlphaFoldDB" id="A0A6I9VXI3"/>
<dbReference type="GO" id="GO:0005615">
    <property type="term" value="C:extracellular space"/>
    <property type="evidence" value="ECO:0007669"/>
    <property type="project" value="TreeGrafter"/>
</dbReference>
<dbReference type="KEGG" id="pbar:105422812"/>
<dbReference type="InterPro" id="IPR050344">
    <property type="entry name" value="Peptidase_M1_aminopeptidases"/>
</dbReference>
<gene>
    <name evidence="24" type="primary">LOC105422812</name>
</gene>
<evidence type="ECO:0000259" key="22">
    <source>
        <dbReference type="Pfam" id="PF17900"/>
    </source>
</evidence>
<dbReference type="FunFam" id="2.60.40.1730:FF:000013">
    <property type="entry name" value="Aminopeptidase"/>
    <property type="match status" value="1"/>
</dbReference>
<keyword evidence="10 16" id="KW-0862">Zinc</keyword>
<keyword evidence="3 18" id="KW-0031">Aminopeptidase</keyword>
<dbReference type="InterPro" id="IPR024571">
    <property type="entry name" value="ERAP1-like_C_dom"/>
</dbReference>
<dbReference type="Pfam" id="PF11838">
    <property type="entry name" value="ERAP1_C"/>
    <property type="match status" value="1"/>
</dbReference>
<accession>A0A6I9VXI3</accession>
<keyword evidence="7 16" id="KW-0479">Metal-binding</keyword>
<protein>
    <recommendedName>
        <fullName evidence="18">Aminopeptidase</fullName>
        <ecNumber evidence="18">3.4.11.-</ecNumber>
    </recommendedName>
</protein>
<dbReference type="RefSeq" id="XP_011630629.1">
    <property type="nucleotide sequence ID" value="XM_011632327.1"/>
</dbReference>
<feature type="signal peptide" evidence="19">
    <location>
        <begin position="1"/>
        <end position="20"/>
    </location>
</feature>
<feature type="active site" description="Proton acceptor" evidence="15">
    <location>
        <position position="334"/>
    </location>
</feature>
<feature type="binding site" evidence="16">
    <location>
        <position position="356"/>
    </location>
    <ligand>
        <name>Zn(2+)</name>
        <dbReference type="ChEBI" id="CHEBI:29105"/>
        <note>catalytic</note>
    </ligand>
</feature>
<dbReference type="Gene3D" id="2.60.40.1910">
    <property type="match status" value="1"/>
</dbReference>
<evidence type="ECO:0000256" key="2">
    <source>
        <dbReference type="ARBA" id="ARBA00010136"/>
    </source>
</evidence>
<keyword evidence="12" id="KW-0472">Membrane</keyword>
<dbReference type="PANTHER" id="PTHR11533">
    <property type="entry name" value="PROTEASE M1 ZINC METALLOPROTEASE"/>
    <property type="match status" value="1"/>
</dbReference>
<evidence type="ECO:0000256" key="19">
    <source>
        <dbReference type="SAM" id="SignalP"/>
    </source>
</evidence>
<evidence type="ECO:0000256" key="3">
    <source>
        <dbReference type="ARBA" id="ARBA00022438"/>
    </source>
</evidence>
<dbReference type="GO" id="GO:0006508">
    <property type="term" value="P:proteolysis"/>
    <property type="evidence" value="ECO:0007669"/>
    <property type="project" value="UniProtKB-KW"/>
</dbReference>
<evidence type="ECO:0000256" key="6">
    <source>
        <dbReference type="ARBA" id="ARBA00022670"/>
    </source>
</evidence>
<dbReference type="SUPFAM" id="SSF63737">
    <property type="entry name" value="Leukotriene A4 hydrolase N-terminal domain"/>
    <property type="match status" value="1"/>
</dbReference>
<reference evidence="24" key="1">
    <citation type="submission" date="2025-08" db="UniProtKB">
        <authorList>
            <consortium name="RefSeq"/>
        </authorList>
    </citation>
    <scope>IDENTIFICATION</scope>
</reference>
<keyword evidence="6 18" id="KW-0645">Protease</keyword>
<dbReference type="OrthoDB" id="510539at2759"/>
<feature type="domain" description="Aminopeptidase N-like N-terminal" evidence="22">
    <location>
        <begin position="42"/>
        <end position="229"/>
    </location>
</feature>
<dbReference type="InterPro" id="IPR042097">
    <property type="entry name" value="Aminopeptidase_N-like_N_sf"/>
</dbReference>
<keyword evidence="14" id="KW-0449">Lipoprotein</keyword>
<dbReference type="PRINTS" id="PR00756">
    <property type="entry name" value="ALADIPTASE"/>
</dbReference>
<keyword evidence="5" id="KW-0336">GPI-anchor</keyword>
<evidence type="ECO:0000256" key="11">
    <source>
        <dbReference type="ARBA" id="ARBA00023049"/>
    </source>
</evidence>
<dbReference type="Pfam" id="PF01433">
    <property type="entry name" value="Peptidase_M1"/>
    <property type="match status" value="1"/>
</dbReference>
<dbReference type="GO" id="GO:0098552">
    <property type="term" value="C:side of membrane"/>
    <property type="evidence" value="ECO:0007669"/>
    <property type="project" value="UniProtKB-KW"/>
</dbReference>
<keyword evidence="9 18" id="KW-0378">Hydrolase</keyword>
<dbReference type="FunFam" id="2.60.40.1910:FF:000008">
    <property type="entry name" value="Aminopeptidase"/>
    <property type="match status" value="1"/>
</dbReference>
<feature type="domain" description="ERAP1-like C-terminal" evidence="21">
    <location>
        <begin position="563"/>
        <end position="873"/>
    </location>
</feature>
<evidence type="ECO:0000256" key="12">
    <source>
        <dbReference type="ARBA" id="ARBA00023136"/>
    </source>
</evidence>
<feature type="binding site" evidence="16">
    <location>
        <position position="333"/>
    </location>
    <ligand>
        <name>Zn(2+)</name>
        <dbReference type="ChEBI" id="CHEBI:29105"/>
        <note>catalytic</note>
    </ligand>
</feature>
<keyword evidence="4" id="KW-1003">Cell membrane</keyword>
<dbReference type="InterPro" id="IPR045357">
    <property type="entry name" value="Aminopeptidase_N-like_N"/>
</dbReference>
<evidence type="ECO:0000256" key="16">
    <source>
        <dbReference type="PIRSR" id="PIRSR634016-3"/>
    </source>
</evidence>
<keyword evidence="8 19" id="KW-0732">Signal</keyword>
<evidence type="ECO:0000256" key="8">
    <source>
        <dbReference type="ARBA" id="ARBA00022729"/>
    </source>
</evidence>
<evidence type="ECO:0000256" key="10">
    <source>
        <dbReference type="ARBA" id="ARBA00022833"/>
    </source>
</evidence>
<dbReference type="InterPro" id="IPR014782">
    <property type="entry name" value="Peptidase_M1_dom"/>
</dbReference>
<evidence type="ECO:0000256" key="15">
    <source>
        <dbReference type="PIRSR" id="PIRSR634016-1"/>
    </source>
</evidence>
<dbReference type="GO" id="GO:0008270">
    <property type="term" value="F:zinc ion binding"/>
    <property type="evidence" value="ECO:0007669"/>
    <property type="project" value="UniProtKB-UniRule"/>
</dbReference>
<dbReference type="CDD" id="cd09601">
    <property type="entry name" value="M1_APN-Q_like"/>
    <property type="match status" value="1"/>
</dbReference>
<evidence type="ECO:0000256" key="5">
    <source>
        <dbReference type="ARBA" id="ARBA00022622"/>
    </source>
</evidence>
<comment type="cofactor">
    <cofactor evidence="16 18">
        <name>Zn(2+)</name>
        <dbReference type="ChEBI" id="CHEBI:29105"/>
    </cofactor>
    <text evidence="16 18">Binds 1 zinc ion per subunit.</text>
</comment>
<evidence type="ECO:0000256" key="7">
    <source>
        <dbReference type="ARBA" id="ARBA00022723"/>
    </source>
</evidence>
<dbReference type="Gene3D" id="2.60.40.1730">
    <property type="entry name" value="tricorn interacting facor f3 domain"/>
    <property type="match status" value="1"/>
</dbReference>
<dbReference type="EC" id="3.4.11.-" evidence="18"/>
<evidence type="ECO:0000313" key="23">
    <source>
        <dbReference type="Proteomes" id="UP000504615"/>
    </source>
</evidence>
<comment type="subcellular location">
    <subcellularLocation>
        <location evidence="1">Cell membrane</location>
        <topology evidence="1">Lipid-anchor</topology>
        <topology evidence="1">GPI-anchor</topology>
    </subcellularLocation>
</comment>
<evidence type="ECO:0000256" key="14">
    <source>
        <dbReference type="ARBA" id="ARBA00023288"/>
    </source>
</evidence>
<comment type="similarity">
    <text evidence="2 18">Belongs to the peptidase M1 family.</text>
</comment>
<evidence type="ECO:0000259" key="20">
    <source>
        <dbReference type="Pfam" id="PF01433"/>
    </source>
</evidence>
<keyword evidence="13" id="KW-0325">Glycoprotein</keyword>
<dbReference type="PANTHER" id="PTHR11533:SF290">
    <property type="entry name" value="AMINOPEPTIDASE"/>
    <property type="match status" value="1"/>
</dbReference>
<evidence type="ECO:0000256" key="1">
    <source>
        <dbReference type="ARBA" id="ARBA00004609"/>
    </source>
</evidence>
<feature type="binding site" evidence="16">
    <location>
        <position position="337"/>
    </location>
    <ligand>
        <name>Zn(2+)</name>
        <dbReference type="ChEBI" id="CHEBI:29105"/>
        <note>catalytic</note>
    </ligand>
</feature>
<dbReference type="InterPro" id="IPR001930">
    <property type="entry name" value="Peptidase_M1"/>
</dbReference>
<evidence type="ECO:0000256" key="18">
    <source>
        <dbReference type="RuleBase" id="RU364040"/>
    </source>
</evidence>
<feature type="domain" description="Peptidase M1 membrane alanine aminopeptidase" evidence="20">
    <location>
        <begin position="265"/>
        <end position="485"/>
    </location>
</feature>
<dbReference type="GO" id="GO:0005886">
    <property type="term" value="C:plasma membrane"/>
    <property type="evidence" value="ECO:0007669"/>
    <property type="project" value="UniProtKB-SubCell"/>
</dbReference>
<dbReference type="GO" id="GO:0042277">
    <property type="term" value="F:peptide binding"/>
    <property type="evidence" value="ECO:0007669"/>
    <property type="project" value="TreeGrafter"/>
</dbReference>
<proteinExistence type="inferred from homology"/>
<evidence type="ECO:0000256" key="17">
    <source>
        <dbReference type="PIRSR" id="PIRSR634016-4"/>
    </source>
</evidence>
<dbReference type="GO" id="GO:0043171">
    <property type="term" value="P:peptide catabolic process"/>
    <property type="evidence" value="ECO:0007669"/>
    <property type="project" value="TreeGrafter"/>
</dbReference>
<dbReference type="InterPro" id="IPR027268">
    <property type="entry name" value="Peptidase_M4/M1_CTD_sf"/>
</dbReference>
<name>A0A6I9VXI3_9HYME</name>
<feature type="site" description="Transition state stabilizer" evidence="17">
    <location>
        <position position="418"/>
    </location>
</feature>
<evidence type="ECO:0000256" key="13">
    <source>
        <dbReference type="ARBA" id="ARBA00023180"/>
    </source>
</evidence>
<organism evidence="23 24">
    <name type="scientific">Pogonomyrmex barbatus</name>
    <name type="common">red harvester ant</name>
    <dbReference type="NCBI Taxonomy" id="144034"/>
    <lineage>
        <taxon>Eukaryota</taxon>
        <taxon>Metazoa</taxon>
        <taxon>Ecdysozoa</taxon>
        <taxon>Arthropoda</taxon>
        <taxon>Hexapoda</taxon>
        <taxon>Insecta</taxon>
        <taxon>Pterygota</taxon>
        <taxon>Neoptera</taxon>
        <taxon>Endopterygota</taxon>
        <taxon>Hymenoptera</taxon>
        <taxon>Apocrita</taxon>
        <taxon>Aculeata</taxon>
        <taxon>Formicoidea</taxon>
        <taxon>Formicidae</taxon>
        <taxon>Myrmicinae</taxon>
        <taxon>Pogonomyrmex</taxon>
    </lineage>
</organism>
<dbReference type="FunFam" id="1.10.390.10:FF:000013">
    <property type="entry name" value="Aminopeptidase N"/>
    <property type="match status" value="1"/>
</dbReference>
<evidence type="ECO:0000259" key="21">
    <source>
        <dbReference type="Pfam" id="PF11838"/>
    </source>
</evidence>